<comment type="caution">
    <text evidence="1">The sequence shown here is derived from an EMBL/GenBank/DDBJ whole genome shotgun (WGS) entry which is preliminary data.</text>
</comment>
<name>A0A0F9NQS8_9ZZZZ</name>
<reference evidence="1" key="1">
    <citation type="journal article" date="2015" name="Nature">
        <title>Complex archaea that bridge the gap between prokaryotes and eukaryotes.</title>
        <authorList>
            <person name="Spang A."/>
            <person name="Saw J.H."/>
            <person name="Jorgensen S.L."/>
            <person name="Zaremba-Niedzwiedzka K."/>
            <person name="Martijn J."/>
            <person name="Lind A.E."/>
            <person name="van Eijk R."/>
            <person name="Schleper C."/>
            <person name="Guy L."/>
            <person name="Ettema T.J."/>
        </authorList>
    </citation>
    <scope>NUCLEOTIDE SEQUENCE</scope>
</reference>
<dbReference type="AlphaFoldDB" id="A0A0F9NQS8"/>
<accession>A0A0F9NQS8</accession>
<dbReference type="EMBL" id="LAZR01006567">
    <property type="protein sequence ID" value="KKM91210.1"/>
    <property type="molecule type" value="Genomic_DNA"/>
</dbReference>
<protein>
    <submittedName>
        <fullName evidence="1">Uncharacterized protein</fullName>
    </submittedName>
</protein>
<evidence type="ECO:0000313" key="1">
    <source>
        <dbReference type="EMBL" id="KKM91210.1"/>
    </source>
</evidence>
<proteinExistence type="predicted"/>
<organism evidence="1">
    <name type="scientific">marine sediment metagenome</name>
    <dbReference type="NCBI Taxonomy" id="412755"/>
    <lineage>
        <taxon>unclassified sequences</taxon>
        <taxon>metagenomes</taxon>
        <taxon>ecological metagenomes</taxon>
    </lineage>
</organism>
<sequence length="60" mass="6893">MKMSEYARMYNIKTPENWQEHFRKNMATGQGSVALTYCGNCDEIIDVPTANGCSKCRSRR</sequence>
<gene>
    <name evidence="1" type="ORF">LCGC14_1230730</name>
</gene>